<comment type="caution">
    <text evidence="3">The sequence shown here is derived from an EMBL/GenBank/DDBJ whole genome shotgun (WGS) entry which is preliminary data.</text>
</comment>
<evidence type="ECO:0000256" key="2">
    <source>
        <dbReference type="SAM" id="SignalP"/>
    </source>
</evidence>
<evidence type="ECO:0000256" key="1">
    <source>
        <dbReference type="SAM" id="MobiDB-lite"/>
    </source>
</evidence>
<dbReference type="Pfam" id="PF06028">
    <property type="entry name" value="DUF915"/>
    <property type="match status" value="1"/>
</dbReference>
<name>A0ABS6TF11_9ENTE</name>
<dbReference type="Proteomes" id="UP000774130">
    <property type="component" value="Unassembled WGS sequence"/>
</dbReference>
<accession>A0ABS6TF11</accession>
<keyword evidence="3" id="KW-0378">Hydrolase</keyword>
<feature type="compositionally biased region" description="Polar residues" evidence="1">
    <location>
        <begin position="24"/>
        <end position="39"/>
    </location>
</feature>
<reference evidence="3 4" key="1">
    <citation type="submission" date="2021-06" db="EMBL/GenBank/DDBJ databases">
        <title>Enterococcus alishanensis sp. nov., a novel lactic acid bacterium isolated from fresh coffee beans.</title>
        <authorList>
            <person name="Chen Y.-S."/>
        </authorList>
    </citation>
    <scope>NUCLEOTIDE SEQUENCE [LARGE SCALE GENOMIC DNA]</scope>
    <source>
        <strain evidence="3 4">ALS3</strain>
    </source>
</reference>
<dbReference type="RefSeq" id="WP_218326747.1">
    <property type="nucleotide sequence ID" value="NZ_JAHUZB010000005.1"/>
</dbReference>
<proteinExistence type="predicted"/>
<protein>
    <submittedName>
        <fullName evidence="3">Alpha/beta hydrolase</fullName>
    </submittedName>
</protein>
<gene>
    <name evidence="3" type="ORF">KUA55_12660</name>
</gene>
<feature type="signal peptide" evidence="2">
    <location>
        <begin position="1"/>
        <end position="17"/>
    </location>
</feature>
<dbReference type="EMBL" id="JAHUZB010000005">
    <property type="protein sequence ID" value="MBV7391532.1"/>
    <property type="molecule type" value="Genomic_DNA"/>
</dbReference>
<evidence type="ECO:0000313" key="4">
    <source>
        <dbReference type="Proteomes" id="UP000774130"/>
    </source>
</evidence>
<dbReference type="GO" id="GO:0016787">
    <property type="term" value="F:hydrolase activity"/>
    <property type="evidence" value="ECO:0007669"/>
    <property type="project" value="UniProtKB-KW"/>
</dbReference>
<feature type="chain" id="PRO_5046426128" evidence="2">
    <location>
        <begin position="18"/>
        <end position="292"/>
    </location>
</feature>
<keyword evidence="2" id="KW-0732">Signal</keyword>
<dbReference type="PROSITE" id="PS51257">
    <property type="entry name" value="PROKAR_LIPOPROTEIN"/>
    <property type="match status" value="1"/>
</dbReference>
<keyword evidence="4" id="KW-1185">Reference proteome</keyword>
<feature type="region of interest" description="Disordered" evidence="1">
    <location>
        <begin position="24"/>
        <end position="45"/>
    </location>
</feature>
<dbReference type="InterPro" id="IPR010315">
    <property type="entry name" value="DUF915_hydro-like"/>
</dbReference>
<sequence>MKKVFLFVVLLIVIVFAAGCTQQNKQPQPKTNETSQTKKNGQDTYEKSNVPTVYFHGYGGTYQSLGGMIDRLEKQEITKREMVIRVAVDGRLSIDGALSSQNNNPSIQVLFDDNQNNEWNQAEWIHNVFTYLKTQGVSQINVVTHSMGGVSLVRSLATYGQTDEVVTINKFASIAAPYNNFLDTSSQQIVKELLRNGPAEESDRYIFYRDHLDNIPTNINIKMIAGKLDKQTFTDGTVPTTSALALFSLLKAHNDTVSYEVFTGANAQHSRLHENPKVDQSVAKFLWGIKAS</sequence>
<evidence type="ECO:0000313" key="3">
    <source>
        <dbReference type="EMBL" id="MBV7391532.1"/>
    </source>
</evidence>
<organism evidence="3 4">
    <name type="scientific">Enterococcus alishanensis</name>
    <dbReference type="NCBI Taxonomy" id="1303817"/>
    <lineage>
        <taxon>Bacteria</taxon>
        <taxon>Bacillati</taxon>
        <taxon>Bacillota</taxon>
        <taxon>Bacilli</taxon>
        <taxon>Lactobacillales</taxon>
        <taxon>Enterococcaceae</taxon>
        <taxon>Enterococcus</taxon>
    </lineage>
</organism>